<keyword evidence="4" id="KW-1185">Reference proteome</keyword>
<dbReference type="Proteomes" id="UP000053831">
    <property type="component" value="Unassembled WGS sequence"/>
</dbReference>
<gene>
    <name evidence="3" type="ORF">ESCO_002285</name>
</gene>
<feature type="compositionally biased region" description="Basic residues" evidence="1">
    <location>
        <begin position="195"/>
        <end position="213"/>
    </location>
</feature>
<protein>
    <recommendedName>
        <fullName evidence="5">MARVEL domain-containing protein</fullName>
    </recommendedName>
</protein>
<feature type="transmembrane region" description="Helical" evidence="2">
    <location>
        <begin position="134"/>
        <end position="155"/>
    </location>
</feature>
<evidence type="ECO:0000256" key="1">
    <source>
        <dbReference type="SAM" id="MobiDB-lite"/>
    </source>
</evidence>
<dbReference type="EMBL" id="LGSR01000006">
    <property type="protein sequence ID" value="KOS22050.1"/>
    <property type="molecule type" value="Genomic_DNA"/>
</dbReference>
<sequence>MLFAIIFVCNRLSQIVTLTPVVGMLGWLVTVFNNYNALTPDPVLILFIVSLLALTWAVLTLFSYQSSSHNASLVALVDLLFVGAFIGGVFALRGIRHADCDHPTPPTYWTAHVPGVADADIPWGLRKPCAMLKASWAFAIINCLMWPVTAFAAYLHGDREPEAHKHTRVPSESMYEESMVRSRRSGRSRGTGTRTRSRSSRSPQSRRSHGVYA</sequence>
<feature type="transmembrane region" description="Helical" evidence="2">
    <location>
        <begin position="71"/>
        <end position="92"/>
    </location>
</feature>
<organism evidence="3 4">
    <name type="scientific">Escovopsis weberi</name>
    <dbReference type="NCBI Taxonomy" id="150374"/>
    <lineage>
        <taxon>Eukaryota</taxon>
        <taxon>Fungi</taxon>
        <taxon>Dikarya</taxon>
        <taxon>Ascomycota</taxon>
        <taxon>Pezizomycotina</taxon>
        <taxon>Sordariomycetes</taxon>
        <taxon>Hypocreomycetidae</taxon>
        <taxon>Hypocreales</taxon>
        <taxon>Hypocreaceae</taxon>
        <taxon>Escovopsis</taxon>
    </lineage>
</organism>
<evidence type="ECO:0000313" key="4">
    <source>
        <dbReference type="Proteomes" id="UP000053831"/>
    </source>
</evidence>
<dbReference type="STRING" id="150374.A0A0M8N898"/>
<dbReference type="OrthoDB" id="4918558at2759"/>
<evidence type="ECO:0000313" key="3">
    <source>
        <dbReference type="EMBL" id="KOS22050.1"/>
    </source>
</evidence>
<dbReference type="AlphaFoldDB" id="A0A0M8N898"/>
<reference evidence="3 4" key="1">
    <citation type="submission" date="2015-07" db="EMBL/GenBank/DDBJ databases">
        <title>The genome of the fungus Escovopsis weberi, a specialized disease agent of ant agriculture.</title>
        <authorList>
            <person name="de Man T.J."/>
            <person name="Stajich J.E."/>
            <person name="Kubicek C.P."/>
            <person name="Chenthamara K."/>
            <person name="Atanasova L."/>
            <person name="Druzhinina I.S."/>
            <person name="Birnbaum S."/>
            <person name="Barribeau S.M."/>
            <person name="Teiling C."/>
            <person name="Suen G."/>
            <person name="Currie C."/>
            <person name="Gerardo N.M."/>
        </authorList>
    </citation>
    <scope>NUCLEOTIDE SEQUENCE [LARGE SCALE GENOMIC DNA]</scope>
</reference>
<proteinExistence type="predicted"/>
<evidence type="ECO:0000256" key="2">
    <source>
        <dbReference type="SAM" id="Phobius"/>
    </source>
</evidence>
<name>A0A0M8N898_ESCWE</name>
<feature type="transmembrane region" description="Helical" evidence="2">
    <location>
        <begin position="44"/>
        <end position="64"/>
    </location>
</feature>
<feature type="transmembrane region" description="Helical" evidence="2">
    <location>
        <begin position="12"/>
        <end position="32"/>
    </location>
</feature>
<accession>A0A0M8N898</accession>
<evidence type="ECO:0008006" key="5">
    <source>
        <dbReference type="Google" id="ProtNLM"/>
    </source>
</evidence>
<keyword evidence="2" id="KW-1133">Transmembrane helix</keyword>
<keyword evidence="2" id="KW-0472">Membrane</keyword>
<feature type="region of interest" description="Disordered" evidence="1">
    <location>
        <begin position="163"/>
        <end position="213"/>
    </location>
</feature>
<comment type="caution">
    <text evidence="3">The sequence shown here is derived from an EMBL/GenBank/DDBJ whole genome shotgun (WGS) entry which is preliminary data.</text>
</comment>
<keyword evidence="2" id="KW-0812">Transmembrane</keyword>